<feature type="compositionally biased region" description="Basic residues" evidence="1">
    <location>
        <begin position="133"/>
        <end position="144"/>
    </location>
</feature>
<gene>
    <name evidence="2" type="ORF">AVDCRST_MAG64-2844</name>
</gene>
<accession>A0A6J4PMF4</accession>
<reference evidence="2" key="1">
    <citation type="submission" date="2020-02" db="EMBL/GenBank/DDBJ databases">
        <authorList>
            <person name="Meier V. D."/>
        </authorList>
    </citation>
    <scope>NUCLEOTIDE SEQUENCE</scope>
    <source>
        <strain evidence="2">AVDCRST_MAG64</strain>
    </source>
</reference>
<name>A0A6J4PMF4_9BACT</name>
<evidence type="ECO:0000313" key="2">
    <source>
        <dbReference type="EMBL" id="CAA9420548.1"/>
    </source>
</evidence>
<protein>
    <submittedName>
        <fullName evidence="2">Septum-associated rare lipoprotein A</fullName>
    </submittedName>
</protein>
<dbReference type="EMBL" id="CADCUQ010000647">
    <property type="protein sequence ID" value="CAA9420548.1"/>
    <property type="molecule type" value="Genomic_DNA"/>
</dbReference>
<evidence type="ECO:0000256" key="1">
    <source>
        <dbReference type="SAM" id="MobiDB-lite"/>
    </source>
</evidence>
<feature type="region of interest" description="Disordered" evidence="1">
    <location>
        <begin position="31"/>
        <end position="144"/>
    </location>
</feature>
<keyword evidence="2" id="KW-0449">Lipoprotein</keyword>
<dbReference type="AlphaFoldDB" id="A0A6J4PMF4"/>
<proteinExistence type="predicted"/>
<feature type="non-terminal residue" evidence="2">
    <location>
        <position position="1"/>
    </location>
</feature>
<sequence>AVPLLAARRIRVRSDRRRAARRLWRHRPGRRVDGRAAGAGRDGVVLRRRAARPADRQRRAVRRRRADRRPPHAPVRVAGAGHEPGERAERHRPGERPRAVRRRPGDRPVPGRRPPTGHGPGRRRPGRFGAGRHAGRPRGRAGGL</sequence>
<organism evidence="2">
    <name type="scientific">uncultured Phycisphaerae bacterium</name>
    <dbReference type="NCBI Taxonomy" id="904963"/>
    <lineage>
        <taxon>Bacteria</taxon>
        <taxon>Pseudomonadati</taxon>
        <taxon>Planctomycetota</taxon>
        <taxon>Phycisphaerae</taxon>
        <taxon>environmental samples</taxon>
    </lineage>
</organism>
<feature type="non-terminal residue" evidence="2">
    <location>
        <position position="144"/>
    </location>
</feature>
<feature type="compositionally biased region" description="Basic and acidic residues" evidence="1">
    <location>
        <begin position="83"/>
        <end position="106"/>
    </location>
</feature>